<dbReference type="SUPFAM" id="SSF54211">
    <property type="entry name" value="Ribosomal protein S5 domain 2-like"/>
    <property type="match status" value="1"/>
</dbReference>
<gene>
    <name evidence="4" type="ORF">ACFO4O_00615</name>
</gene>
<dbReference type="InterPro" id="IPR000523">
    <property type="entry name" value="Mg_chelatse_chII-like_cat_dom"/>
</dbReference>
<dbReference type="Proteomes" id="UP001595897">
    <property type="component" value="Unassembled WGS sequence"/>
</dbReference>
<feature type="compositionally biased region" description="Low complexity" evidence="2">
    <location>
        <begin position="426"/>
        <end position="437"/>
    </location>
</feature>
<feature type="compositionally biased region" description="Basic and acidic residues" evidence="2">
    <location>
        <begin position="407"/>
        <end position="425"/>
    </location>
</feature>
<evidence type="ECO:0000313" key="5">
    <source>
        <dbReference type="Proteomes" id="UP001595897"/>
    </source>
</evidence>
<dbReference type="SMART" id="SM00382">
    <property type="entry name" value="AAA"/>
    <property type="match status" value="1"/>
</dbReference>
<comment type="caution">
    <text evidence="4">The sequence shown here is derived from an EMBL/GenBank/DDBJ whole genome shotgun (WGS) entry which is preliminary data.</text>
</comment>
<feature type="domain" description="AAA+ ATPase" evidence="3">
    <location>
        <begin position="210"/>
        <end position="388"/>
    </location>
</feature>
<dbReference type="InterPro" id="IPR020568">
    <property type="entry name" value="Ribosomal_Su5_D2-typ_SF"/>
</dbReference>
<dbReference type="EMBL" id="JBHSGU010000001">
    <property type="protein sequence ID" value="MFC4698660.1"/>
    <property type="molecule type" value="Genomic_DNA"/>
</dbReference>
<dbReference type="Gene3D" id="3.30.230.10">
    <property type="match status" value="1"/>
</dbReference>
<name>A0ABV9LS58_9ALTE</name>
<dbReference type="PANTHER" id="PTHR32039">
    <property type="entry name" value="MAGNESIUM-CHELATASE SUBUNIT CHLI"/>
    <property type="match status" value="1"/>
</dbReference>
<dbReference type="Pfam" id="PF13541">
    <property type="entry name" value="ChlI"/>
    <property type="match status" value="1"/>
</dbReference>
<dbReference type="InterPro" id="IPR014721">
    <property type="entry name" value="Ribsml_uS5_D2-typ_fold_subgr"/>
</dbReference>
<dbReference type="InterPro" id="IPR027417">
    <property type="entry name" value="P-loop_NTPase"/>
</dbReference>
<reference evidence="5" key="1">
    <citation type="journal article" date="2019" name="Int. J. Syst. Evol. Microbiol.">
        <title>The Global Catalogue of Microorganisms (GCM) 10K type strain sequencing project: providing services to taxonomists for standard genome sequencing and annotation.</title>
        <authorList>
            <consortium name="The Broad Institute Genomics Platform"/>
            <consortium name="The Broad Institute Genome Sequencing Center for Infectious Disease"/>
            <person name="Wu L."/>
            <person name="Ma J."/>
        </authorList>
    </citation>
    <scope>NUCLEOTIDE SEQUENCE [LARGE SCALE GENOMIC DNA]</scope>
    <source>
        <strain evidence="5">KACC 12507</strain>
    </source>
</reference>
<dbReference type="Gene3D" id="3.40.50.300">
    <property type="entry name" value="P-loop containing nucleotide triphosphate hydrolases"/>
    <property type="match status" value="1"/>
</dbReference>
<dbReference type="RefSeq" id="WP_382405277.1">
    <property type="nucleotide sequence ID" value="NZ_JBHSGU010000001.1"/>
</dbReference>
<evidence type="ECO:0000256" key="2">
    <source>
        <dbReference type="SAM" id="MobiDB-lite"/>
    </source>
</evidence>
<accession>A0ABV9LS58</accession>
<dbReference type="InterPro" id="IPR045006">
    <property type="entry name" value="CHLI-like"/>
</dbReference>
<sequence>MSLSVVYTRANIGIDAPLVTIEVHLSNGMPAFQLVGLPETSVKESRDRVRSALINAGFEFPSKRITVNMAPADLPKGGGRFDLAIAIGIIAASEELPDTALEPYEFVGELALSGELRSIQGALPMAFAARNSNRQLILPLSNANEAALVTKTSVLCASTLFDVYLHLTGKQALPVAQTQSENYPPPNYGDLNEIIDQQHAKRALEIAASGAHNILFFGPAGTGKSMLASRLLSIMPDLSEEDALVVSSIRSVVGEPIDANNWRQRPLRQPHHSSSAAAIVGGGTYPKPGEITLAHKGVLFLDELPEFGRHVLDVMREPLETGEINLSRAAHKVCYPADFQLVAAMNPSPTGDIDDKRANPDQILRYLNRISGPLLDRIDLQVNVPRVNLEKTLSRSVAPNDESDTGNDNRQDASEHGRGSNHEAISKQSAHSSSESSKIVKRRVETAHALQLARQGVLNSALSNQQINIHCSLTPSNQRFITQAIDALGLSMRAYHRTLKVARTVADLQGAEHIEQAHIAEALSFRNFDRLLHQLTNS</sequence>
<feature type="region of interest" description="Disordered" evidence="2">
    <location>
        <begin position="393"/>
        <end position="441"/>
    </location>
</feature>
<evidence type="ECO:0000313" key="4">
    <source>
        <dbReference type="EMBL" id="MFC4698660.1"/>
    </source>
</evidence>
<dbReference type="NCBIfam" id="TIGR00368">
    <property type="entry name" value="YifB family Mg chelatase-like AAA ATPase"/>
    <property type="match status" value="1"/>
</dbReference>
<dbReference type="InterPro" id="IPR004482">
    <property type="entry name" value="Mg_chelat-rel"/>
</dbReference>
<evidence type="ECO:0000259" key="3">
    <source>
        <dbReference type="SMART" id="SM00382"/>
    </source>
</evidence>
<dbReference type="InterPro" id="IPR025158">
    <property type="entry name" value="Mg_chelat-rel_C"/>
</dbReference>
<comment type="similarity">
    <text evidence="1">Belongs to the Mg-chelatase subunits D/I family. ComM subfamily.</text>
</comment>
<dbReference type="PANTHER" id="PTHR32039:SF7">
    <property type="entry name" value="COMPETENCE PROTEIN COMM"/>
    <property type="match status" value="1"/>
</dbReference>
<protein>
    <submittedName>
        <fullName evidence="4">YifB family Mg chelatase-like AAA ATPase</fullName>
    </submittedName>
</protein>
<dbReference type="Pfam" id="PF13335">
    <property type="entry name" value="Mg_chelatase_C"/>
    <property type="match status" value="1"/>
</dbReference>
<dbReference type="SUPFAM" id="SSF52540">
    <property type="entry name" value="P-loop containing nucleoside triphosphate hydrolases"/>
    <property type="match status" value="1"/>
</dbReference>
<dbReference type="InterPro" id="IPR003593">
    <property type="entry name" value="AAA+_ATPase"/>
</dbReference>
<evidence type="ECO:0000256" key="1">
    <source>
        <dbReference type="ARBA" id="ARBA00006354"/>
    </source>
</evidence>
<keyword evidence="5" id="KW-1185">Reference proteome</keyword>
<dbReference type="Pfam" id="PF01078">
    <property type="entry name" value="Mg_chelatase"/>
    <property type="match status" value="1"/>
</dbReference>
<proteinExistence type="inferred from homology"/>
<organism evidence="4 5">
    <name type="scientific">Glaciecola siphonariae</name>
    <dbReference type="NCBI Taxonomy" id="521012"/>
    <lineage>
        <taxon>Bacteria</taxon>
        <taxon>Pseudomonadati</taxon>
        <taxon>Pseudomonadota</taxon>
        <taxon>Gammaproteobacteria</taxon>
        <taxon>Alteromonadales</taxon>
        <taxon>Alteromonadaceae</taxon>
        <taxon>Glaciecola</taxon>
    </lineage>
</organism>